<name>A0A250F0I9_CAPSP</name>
<dbReference type="EMBL" id="CP022383">
    <property type="protein sequence ID" value="ATA78664.1"/>
    <property type="molecule type" value="Genomic_DNA"/>
</dbReference>
<reference evidence="2" key="1">
    <citation type="submission" date="2017-06" db="EMBL/GenBank/DDBJ databases">
        <title>Capnocytophaga spp. assemblies.</title>
        <authorList>
            <person name="Gulvik C.A."/>
        </authorList>
    </citation>
    <scope>NUCLEOTIDE SEQUENCE [LARGE SCALE GENOMIC DNA]</scope>
    <source>
        <strain evidence="2">H4486</strain>
    </source>
</reference>
<dbReference type="RefSeq" id="WP_095900798.1">
    <property type="nucleotide sequence ID" value="NZ_CP022383.1"/>
</dbReference>
<dbReference type="Proteomes" id="UP000217334">
    <property type="component" value="Chromosome"/>
</dbReference>
<protein>
    <submittedName>
        <fullName evidence="1">Uncharacterized protein</fullName>
    </submittedName>
</protein>
<sequence>MLQDRIEQKRIELAQKAKIISYKANPYCEVLGLVNTEALMSFYDFVREAIRYENNTPYNDRLLLNEELTSVKKKEWILSKIQSITTVGDVIILPFLDFGIRLCLTEVSSFFLNEIAQCEAEFVGWDIGYSNETKGCYQYFSDEEYYLFEYERHTRHL</sequence>
<proteinExistence type="predicted"/>
<dbReference type="AlphaFoldDB" id="A0A250F0I9"/>
<evidence type="ECO:0000313" key="2">
    <source>
        <dbReference type="Proteomes" id="UP000217334"/>
    </source>
</evidence>
<gene>
    <name evidence="1" type="ORF">CGC59_02770</name>
</gene>
<accession>A0A250F0I9</accession>
<evidence type="ECO:0000313" key="1">
    <source>
        <dbReference type="EMBL" id="ATA78664.1"/>
    </source>
</evidence>
<organism evidence="1 2">
    <name type="scientific">Capnocytophaga sputigena</name>
    <dbReference type="NCBI Taxonomy" id="1019"/>
    <lineage>
        <taxon>Bacteria</taxon>
        <taxon>Pseudomonadati</taxon>
        <taxon>Bacteroidota</taxon>
        <taxon>Flavobacteriia</taxon>
        <taxon>Flavobacteriales</taxon>
        <taxon>Flavobacteriaceae</taxon>
        <taxon>Capnocytophaga</taxon>
    </lineage>
</organism>